<dbReference type="OMA" id="KNVKWPH"/>
<dbReference type="InterPro" id="IPR006600">
    <property type="entry name" value="HTH_CenpB_DNA-bd_dom"/>
</dbReference>
<evidence type="ECO:0000256" key="1">
    <source>
        <dbReference type="ARBA" id="ARBA00023125"/>
    </source>
</evidence>
<dbReference type="AlphaFoldDB" id="A0A074XXG6"/>
<dbReference type="Proteomes" id="UP000030641">
    <property type="component" value="Unassembled WGS sequence"/>
</dbReference>
<dbReference type="InParanoid" id="A0A074XXG6"/>
<dbReference type="HOGENOM" id="CLU_013929_8_5_1"/>
<reference evidence="3 4" key="1">
    <citation type="journal article" date="2014" name="BMC Genomics">
        <title>Genome sequencing of four Aureobasidium pullulans varieties: biotechnological potential, stress tolerance, and description of new species.</title>
        <authorList>
            <person name="Gostin Ar C."/>
            <person name="Ohm R.A."/>
            <person name="Kogej T."/>
            <person name="Sonjak S."/>
            <person name="Turk M."/>
            <person name="Zajc J."/>
            <person name="Zalar P."/>
            <person name="Grube M."/>
            <person name="Sun H."/>
            <person name="Han J."/>
            <person name="Sharma A."/>
            <person name="Chiniquy J."/>
            <person name="Ngan C.Y."/>
            <person name="Lipzen A."/>
            <person name="Barry K."/>
            <person name="Grigoriev I.V."/>
            <person name="Gunde-Cimerman N."/>
        </authorList>
    </citation>
    <scope>NUCLEOTIDE SEQUENCE [LARGE SCALE GENOMIC DNA]</scope>
    <source>
        <strain evidence="3 4">EXF-2481</strain>
    </source>
</reference>
<keyword evidence="4" id="KW-1185">Reference proteome</keyword>
<organism evidence="3 4">
    <name type="scientific">Aureobasidium subglaciale (strain EXF-2481)</name>
    <name type="common">Aureobasidium pullulans var. subglaciale</name>
    <dbReference type="NCBI Taxonomy" id="1043005"/>
    <lineage>
        <taxon>Eukaryota</taxon>
        <taxon>Fungi</taxon>
        <taxon>Dikarya</taxon>
        <taxon>Ascomycota</taxon>
        <taxon>Pezizomycotina</taxon>
        <taxon>Dothideomycetes</taxon>
        <taxon>Dothideomycetidae</taxon>
        <taxon>Dothideales</taxon>
        <taxon>Saccotheciaceae</taxon>
        <taxon>Aureobasidium</taxon>
    </lineage>
</organism>
<name>A0A074XXG6_AURSE</name>
<dbReference type="GO" id="GO:0003677">
    <property type="term" value="F:DNA binding"/>
    <property type="evidence" value="ECO:0007669"/>
    <property type="project" value="UniProtKB-KW"/>
</dbReference>
<dbReference type="PROSITE" id="PS51253">
    <property type="entry name" value="HTH_CENPB"/>
    <property type="match status" value="1"/>
</dbReference>
<protein>
    <recommendedName>
        <fullName evidence="2">HTH CENPB-type domain-containing protein</fullName>
    </recommendedName>
</protein>
<dbReference type="EMBL" id="KL584803">
    <property type="protein sequence ID" value="KEQ90155.1"/>
    <property type="molecule type" value="Genomic_DNA"/>
</dbReference>
<accession>A0A074XXG6</accession>
<dbReference type="OrthoDB" id="3923740at2759"/>
<evidence type="ECO:0000259" key="2">
    <source>
        <dbReference type="PROSITE" id="PS51253"/>
    </source>
</evidence>
<keyword evidence="1" id="KW-0238">DNA-binding</keyword>
<dbReference type="RefSeq" id="XP_013338640.1">
    <property type="nucleotide sequence ID" value="XM_013483186.1"/>
</dbReference>
<dbReference type="STRING" id="1043005.A0A074XXG6"/>
<proteinExistence type="predicted"/>
<dbReference type="GeneID" id="25369193"/>
<sequence>MDPRELTIQTALHEFNTGVFTSLRAAGRAHNVSERTLRRRRDGILDRRTAHAHEQRLSPRQEDLLVRWILEQEAQGFPPSHARAREMSIRVLRLNGDDKPLGK</sequence>
<feature type="domain" description="HTH CENPB-type" evidence="2">
    <location>
        <begin position="49"/>
        <end position="103"/>
    </location>
</feature>
<evidence type="ECO:0000313" key="3">
    <source>
        <dbReference type="EMBL" id="KEQ90155.1"/>
    </source>
</evidence>
<evidence type="ECO:0000313" key="4">
    <source>
        <dbReference type="Proteomes" id="UP000030641"/>
    </source>
</evidence>
<gene>
    <name evidence="3" type="ORF">AUEXF2481DRAFT_57885</name>
</gene>
<feature type="non-terminal residue" evidence="3">
    <location>
        <position position="103"/>
    </location>
</feature>